<dbReference type="AlphaFoldDB" id="D7TAC9"/>
<reference evidence="2" key="1">
    <citation type="journal article" date="2007" name="Nature">
        <title>The grapevine genome sequence suggests ancestral hexaploidization in major angiosperm phyla.</title>
        <authorList>
            <consortium name="The French-Italian Public Consortium for Grapevine Genome Characterization."/>
            <person name="Jaillon O."/>
            <person name="Aury J.-M."/>
            <person name="Noel B."/>
            <person name="Policriti A."/>
            <person name="Clepet C."/>
            <person name="Casagrande A."/>
            <person name="Choisne N."/>
            <person name="Aubourg S."/>
            <person name="Vitulo N."/>
            <person name="Jubin C."/>
            <person name="Vezzi A."/>
            <person name="Legeai F."/>
            <person name="Hugueney P."/>
            <person name="Dasilva C."/>
            <person name="Horner D."/>
            <person name="Mica E."/>
            <person name="Jublot D."/>
            <person name="Poulain J."/>
            <person name="Bruyere C."/>
            <person name="Billault A."/>
            <person name="Segurens B."/>
            <person name="Gouyvenoux M."/>
            <person name="Ugarte E."/>
            <person name="Cattonaro F."/>
            <person name="Anthouard V."/>
            <person name="Vico V."/>
            <person name="Del Fabbro C."/>
            <person name="Alaux M."/>
            <person name="Di Gaspero G."/>
            <person name="Dumas V."/>
            <person name="Felice N."/>
            <person name="Paillard S."/>
            <person name="Juman I."/>
            <person name="Moroldo M."/>
            <person name="Scalabrin S."/>
            <person name="Canaguier A."/>
            <person name="Le Clainche I."/>
            <person name="Malacrida G."/>
            <person name="Durand E."/>
            <person name="Pesole G."/>
            <person name="Laucou V."/>
            <person name="Chatelet P."/>
            <person name="Merdinoglu D."/>
            <person name="Delledonne M."/>
            <person name="Pezzotti M."/>
            <person name="Lecharny A."/>
            <person name="Scarpelli C."/>
            <person name="Artiguenave F."/>
            <person name="Pe M.E."/>
            <person name="Valle G."/>
            <person name="Morgante M."/>
            <person name="Caboche M."/>
            <person name="Adam-Blondon A.-F."/>
            <person name="Weissenbach J."/>
            <person name="Quetier F."/>
            <person name="Wincker P."/>
        </authorList>
    </citation>
    <scope>NUCLEOTIDE SEQUENCE [LARGE SCALE GENOMIC DNA]</scope>
    <source>
        <strain evidence="2">cv. Pinot noir / PN40024</strain>
    </source>
</reference>
<dbReference type="InParanoid" id="D7TAC9"/>
<organism evidence="1 2">
    <name type="scientific">Vitis vinifera</name>
    <name type="common">Grape</name>
    <dbReference type="NCBI Taxonomy" id="29760"/>
    <lineage>
        <taxon>Eukaryota</taxon>
        <taxon>Viridiplantae</taxon>
        <taxon>Streptophyta</taxon>
        <taxon>Embryophyta</taxon>
        <taxon>Tracheophyta</taxon>
        <taxon>Spermatophyta</taxon>
        <taxon>Magnoliopsida</taxon>
        <taxon>eudicotyledons</taxon>
        <taxon>Gunneridae</taxon>
        <taxon>Pentapetalae</taxon>
        <taxon>rosids</taxon>
        <taxon>Vitales</taxon>
        <taxon>Vitaceae</taxon>
        <taxon>Viteae</taxon>
        <taxon>Vitis</taxon>
    </lineage>
</organism>
<proteinExistence type="predicted"/>
<dbReference type="EMBL" id="FN595754">
    <property type="protein sequence ID" value="CBI27452.3"/>
    <property type="molecule type" value="Genomic_DNA"/>
</dbReference>
<accession>D7TAC9</accession>
<name>D7TAC9_VITVI</name>
<evidence type="ECO:0000313" key="2">
    <source>
        <dbReference type="Proteomes" id="UP000009183"/>
    </source>
</evidence>
<protein>
    <submittedName>
        <fullName evidence="1">Uncharacterized protein</fullName>
    </submittedName>
</protein>
<sequence>MPFTFSASCHGGDFVTSEPHRDCPRSPTWKPPSSLSLYIYHTTAAANAQFYFRLGPPAGSFLYQLPDVILPKGFKEFCLVLEIISHKYHILKFLEPGKF</sequence>
<dbReference type="Proteomes" id="UP000009183">
    <property type="component" value="Chromosome 1"/>
</dbReference>
<evidence type="ECO:0000313" key="1">
    <source>
        <dbReference type="EMBL" id="CBI27452.3"/>
    </source>
</evidence>
<keyword evidence="2" id="KW-1185">Reference proteome</keyword>
<gene>
    <name evidence="1" type="ordered locus">VIT_01s0010g01280</name>
</gene>
<dbReference type="PaxDb" id="29760-VIT_01s0010g01280.t01"/>
<dbReference type="HOGENOM" id="CLU_2324942_0_0_1"/>